<dbReference type="Pfam" id="PF02949">
    <property type="entry name" value="7tm_6"/>
    <property type="match status" value="1"/>
</dbReference>
<dbReference type="EMBL" id="CAVLGL010000084">
    <property type="protein sequence ID" value="CAK1589469.1"/>
    <property type="molecule type" value="Genomic_DNA"/>
</dbReference>
<feature type="transmembrane region" description="Helical" evidence="9">
    <location>
        <begin position="134"/>
        <end position="153"/>
    </location>
</feature>
<keyword evidence="8 9" id="KW-0807">Transducer</keyword>
<feature type="transmembrane region" description="Helical" evidence="9">
    <location>
        <begin position="199"/>
        <end position="222"/>
    </location>
</feature>
<proteinExistence type="inferred from homology"/>
<dbReference type="InterPro" id="IPR004117">
    <property type="entry name" value="7tm6_olfct_rcpt"/>
</dbReference>
<dbReference type="Proteomes" id="UP001314205">
    <property type="component" value="Unassembled WGS sequence"/>
</dbReference>
<feature type="transmembrane region" description="Helical" evidence="9">
    <location>
        <begin position="306"/>
        <end position="324"/>
    </location>
</feature>
<protein>
    <recommendedName>
        <fullName evidence="9">Odorant receptor</fullName>
    </recommendedName>
</protein>
<comment type="similarity">
    <text evidence="9">Belongs to the insect chemoreceptor superfamily. Heteromeric odorant receptor channel (TC 1.A.69) family.</text>
</comment>
<dbReference type="GO" id="GO:0007165">
    <property type="term" value="P:signal transduction"/>
    <property type="evidence" value="ECO:0007669"/>
    <property type="project" value="UniProtKB-KW"/>
</dbReference>
<keyword evidence="2 9" id="KW-0716">Sensory transduction</keyword>
<dbReference type="GO" id="GO:0004984">
    <property type="term" value="F:olfactory receptor activity"/>
    <property type="evidence" value="ECO:0007669"/>
    <property type="project" value="InterPro"/>
</dbReference>
<evidence type="ECO:0000256" key="2">
    <source>
        <dbReference type="ARBA" id="ARBA00022606"/>
    </source>
</evidence>
<comment type="caution">
    <text evidence="9">Lacks conserved residue(s) required for the propagation of feature annotation.</text>
</comment>
<evidence type="ECO:0000256" key="5">
    <source>
        <dbReference type="ARBA" id="ARBA00022989"/>
    </source>
</evidence>
<evidence type="ECO:0000256" key="3">
    <source>
        <dbReference type="ARBA" id="ARBA00022692"/>
    </source>
</evidence>
<evidence type="ECO:0000256" key="1">
    <source>
        <dbReference type="ARBA" id="ARBA00004141"/>
    </source>
</evidence>
<reference evidence="10 11" key="1">
    <citation type="submission" date="2023-11" db="EMBL/GenBank/DDBJ databases">
        <authorList>
            <person name="Hedman E."/>
            <person name="Englund M."/>
            <person name="Stromberg M."/>
            <person name="Nyberg Akerstrom W."/>
            <person name="Nylinder S."/>
            <person name="Jareborg N."/>
            <person name="Kallberg Y."/>
            <person name="Kronander E."/>
        </authorList>
    </citation>
    <scope>NUCLEOTIDE SEQUENCE [LARGE SCALE GENOMIC DNA]</scope>
</reference>
<keyword evidence="6 9" id="KW-0472">Membrane</keyword>
<evidence type="ECO:0000256" key="7">
    <source>
        <dbReference type="ARBA" id="ARBA00023170"/>
    </source>
</evidence>
<evidence type="ECO:0000256" key="8">
    <source>
        <dbReference type="ARBA" id="ARBA00023224"/>
    </source>
</evidence>
<evidence type="ECO:0000256" key="9">
    <source>
        <dbReference type="RuleBase" id="RU351113"/>
    </source>
</evidence>
<dbReference type="GO" id="GO:0005886">
    <property type="term" value="C:plasma membrane"/>
    <property type="evidence" value="ECO:0007669"/>
    <property type="project" value="UniProtKB-SubCell"/>
</dbReference>
<dbReference type="PANTHER" id="PTHR21137">
    <property type="entry name" value="ODORANT RECEPTOR"/>
    <property type="match status" value="1"/>
</dbReference>
<keyword evidence="7 9" id="KW-0675">Receptor</keyword>
<evidence type="ECO:0000256" key="6">
    <source>
        <dbReference type="ARBA" id="ARBA00023136"/>
    </source>
</evidence>
<keyword evidence="3 9" id="KW-0812">Transmembrane</keyword>
<sequence>MLNNFLNKLEDPENPLLGPNIKALKFWGLLLHKQKFRRFLDIFLNVSVVFFVVTEYIDLWLNRNDSDLVLENLKSSMSSTSNALKVVTMYIWQKRWHEINDYVNRADKYQRSTSNLANKTIINKYTRYSRKITYVYWCLIFFTGMVVILQPLLKYALSSSYRYNVKNGTERYVEVVRSWVPFDKTNFNNYIAISLFQSYATIIGIGWVTSFDTHVVVILVFFRVELEVLRNDCKDIFGSSESPANEDESFQRLKDCHRRYNEFIRYTRMFNSCVSPVMLIYVLVCSLMLCATAYQLTVETSTVQCLLLGEYLIFGILELLLFCWHSNEVIYASKELMKGPYESNWWASSASRQKDVCILIHQFNKTIVFTAGPFTELTVATFLSILKGAYSYYTILSQSKNN</sequence>
<keyword evidence="5 9" id="KW-1133">Transmembrane helix</keyword>
<keyword evidence="11" id="KW-1185">Reference proteome</keyword>
<comment type="caution">
    <text evidence="10">The sequence shown here is derived from an EMBL/GenBank/DDBJ whole genome shotgun (WGS) entry which is preliminary data.</text>
</comment>
<organism evidence="10 11">
    <name type="scientific">Parnassius mnemosyne</name>
    <name type="common">clouded apollo</name>
    <dbReference type="NCBI Taxonomy" id="213953"/>
    <lineage>
        <taxon>Eukaryota</taxon>
        <taxon>Metazoa</taxon>
        <taxon>Ecdysozoa</taxon>
        <taxon>Arthropoda</taxon>
        <taxon>Hexapoda</taxon>
        <taxon>Insecta</taxon>
        <taxon>Pterygota</taxon>
        <taxon>Neoptera</taxon>
        <taxon>Endopterygota</taxon>
        <taxon>Lepidoptera</taxon>
        <taxon>Glossata</taxon>
        <taxon>Ditrysia</taxon>
        <taxon>Papilionoidea</taxon>
        <taxon>Papilionidae</taxon>
        <taxon>Parnassiinae</taxon>
        <taxon>Parnassini</taxon>
        <taxon>Parnassius</taxon>
        <taxon>Driopa</taxon>
    </lineage>
</organism>
<name>A0AAV1L3A4_9NEOP</name>
<keyword evidence="4 9" id="KW-0552">Olfaction</keyword>
<dbReference type="AlphaFoldDB" id="A0AAV1L3A4"/>
<dbReference type="GO" id="GO:0005549">
    <property type="term" value="F:odorant binding"/>
    <property type="evidence" value="ECO:0007669"/>
    <property type="project" value="InterPro"/>
</dbReference>
<accession>A0AAV1L3A4</accession>
<evidence type="ECO:0000256" key="4">
    <source>
        <dbReference type="ARBA" id="ARBA00022725"/>
    </source>
</evidence>
<evidence type="ECO:0000313" key="10">
    <source>
        <dbReference type="EMBL" id="CAK1589469.1"/>
    </source>
</evidence>
<dbReference type="PANTHER" id="PTHR21137:SF40">
    <property type="entry name" value="ODORANT RECEPTOR 56A"/>
    <property type="match status" value="1"/>
</dbReference>
<gene>
    <name evidence="10" type="ORF">PARMNEM_LOCUS9964</name>
</gene>
<evidence type="ECO:0000313" key="11">
    <source>
        <dbReference type="Proteomes" id="UP001314205"/>
    </source>
</evidence>
<feature type="transmembrane region" description="Helical" evidence="9">
    <location>
        <begin position="273"/>
        <end position="294"/>
    </location>
</feature>
<comment type="subcellular location">
    <subcellularLocation>
        <location evidence="9">Cell membrane</location>
        <topology evidence="9">Multi-pass membrane protein</topology>
    </subcellularLocation>
    <subcellularLocation>
        <location evidence="1">Membrane</location>
        <topology evidence="1">Multi-pass membrane protein</topology>
    </subcellularLocation>
</comment>